<dbReference type="SUPFAM" id="SSF88946">
    <property type="entry name" value="Sigma2 domain of RNA polymerase sigma factors"/>
    <property type="match status" value="1"/>
</dbReference>
<dbReference type="Pfam" id="PF08281">
    <property type="entry name" value="Sigma70_r4_2"/>
    <property type="match status" value="1"/>
</dbReference>
<dbReference type="InterPro" id="IPR014284">
    <property type="entry name" value="RNA_pol_sigma-70_dom"/>
</dbReference>
<comment type="caution">
    <text evidence="7">The sequence shown here is derived from an EMBL/GenBank/DDBJ whole genome shotgun (WGS) entry which is preliminary data.</text>
</comment>
<sequence>MAADLAELIAATAQGDQRAFEELYQATSPTLYALAMAVLRNADHAQEVLQEAYINIWRSAASYSADKGSVQIWLNVIVRRRCIDRLRHAPAPTDELSLMDWSAIEAQEPSPLQLVQADADAADLARCMQGLGAPQQRALSLAYFHGLTHRELAKKLKLPLGSVKSQVRRGLENLRRCLHHATV</sequence>
<dbReference type="Proteomes" id="UP000256774">
    <property type="component" value="Unassembled WGS sequence"/>
</dbReference>
<evidence type="ECO:0000259" key="6">
    <source>
        <dbReference type="Pfam" id="PF08281"/>
    </source>
</evidence>
<dbReference type="InterPro" id="IPR013324">
    <property type="entry name" value="RNA_pol_sigma_r3/r4-like"/>
</dbReference>
<evidence type="ECO:0000313" key="7">
    <source>
        <dbReference type="EMBL" id="REH40175.1"/>
    </source>
</evidence>
<feature type="domain" description="RNA polymerase sigma-70 region 2" evidence="5">
    <location>
        <begin position="23"/>
        <end position="88"/>
    </location>
</feature>
<name>A0A3E0H8X2_9GAMM</name>
<dbReference type="InterPro" id="IPR039425">
    <property type="entry name" value="RNA_pol_sigma-70-like"/>
</dbReference>
<proteinExistence type="inferred from homology"/>
<dbReference type="InterPro" id="IPR007627">
    <property type="entry name" value="RNA_pol_sigma70_r2"/>
</dbReference>
<dbReference type="InterPro" id="IPR013325">
    <property type="entry name" value="RNA_pol_sigma_r2"/>
</dbReference>
<evidence type="ECO:0000259" key="5">
    <source>
        <dbReference type="Pfam" id="PF04542"/>
    </source>
</evidence>
<evidence type="ECO:0000256" key="3">
    <source>
        <dbReference type="ARBA" id="ARBA00023082"/>
    </source>
</evidence>
<dbReference type="Pfam" id="PF04542">
    <property type="entry name" value="Sigma70_r2"/>
    <property type="match status" value="1"/>
</dbReference>
<evidence type="ECO:0000256" key="4">
    <source>
        <dbReference type="ARBA" id="ARBA00023163"/>
    </source>
</evidence>
<dbReference type="NCBIfam" id="TIGR02937">
    <property type="entry name" value="sigma70-ECF"/>
    <property type="match status" value="1"/>
</dbReference>
<organism evidence="7 8">
    <name type="scientific">Paraperlucidibaca baekdonensis</name>
    <dbReference type="NCBI Taxonomy" id="748120"/>
    <lineage>
        <taxon>Bacteria</taxon>
        <taxon>Pseudomonadati</taxon>
        <taxon>Pseudomonadota</taxon>
        <taxon>Gammaproteobacteria</taxon>
        <taxon>Moraxellales</taxon>
        <taxon>Moraxellaceae</taxon>
        <taxon>Paraperlucidibaca</taxon>
    </lineage>
</organism>
<dbReference type="GO" id="GO:0016987">
    <property type="term" value="F:sigma factor activity"/>
    <property type="evidence" value="ECO:0007669"/>
    <property type="project" value="UniProtKB-KW"/>
</dbReference>
<dbReference type="SUPFAM" id="SSF88659">
    <property type="entry name" value="Sigma3 and sigma4 domains of RNA polymerase sigma factors"/>
    <property type="match status" value="1"/>
</dbReference>
<comment type="similarity">
    <text evidence="1">Belongs to the sigma-70 factor family. ECF subfamily.</text>
</comment>
<keyword evidence="2" id="KW-0805">Transcription regulation</keyword>
<dbReference type="PANTHER" id="PTHR43133">
    <property type="entry name" value="RNA POLYMERASE ECF-TYPE SIGMA FACTO"/>
    <property type="match status" value="1"/>
</dbReference>
<dbReference type="OrthoDB" id="9784272at2"/>
<keyword evidence="3" id="KW-0731">Sigma factor</keyword>
<dbReference type="InterPro" id="IPR013249">
    <property type="entry name" value="RNA_pol_sigma70_r4_t2"/>
</dbReference>
<dbReference type="AlphaFoldDB" id="A0A3E0H8X2"/>
<dbReference type="Gene3D" id="1.10.1740.10">
    <property type="match status" value="1"/>
</dbReference>
<accession>A0A3E0H8X2</accession>
<dbReference type="PANTHER" id="PTHR43133:SF62">
    <property type="entry name" value="RNA POLYMERASE SIGMA FACTOR SIGZ"/>
    <property type="match status" value="1"/>
</dbReference>
<keyword evidence="4" id="KW-0804">Transcription</keyword>
<dbReference type="Gene3D" id="1.10.10.10">
    <property type="entry name" value="Winged helix-like DNA-binding domain superfamily/Winged helix DNA-binding domain"/>
    <property type="match status" value="1"/>
</dbReference>
<dbReference type="GO" id="GO:0003677">
    <property type="term" value="F:DNA binding"/>
    <property type="evidence" value="ECO:0007669"/>
    <property type="project" value="InterPro"/>
</dbReference>
<protein>
    <submittedName>
        <fullName evidence="7">RNA polymerase sigma-70 factor (ECF subfamily)</fullName>
    </submittedName>
</protein>
<dbReference type="GO" id="GO:0006352">
    <property type="term" value="P:DNA-templated transcription initiation"/>
    <property type="evidence" value="ECO:0007669"/>
    <property type="project" value="InterPro"/>
</dbReference>
<gene>
    <name evidence="7" type="ORF">DFR26_0374</name>
</gene>
<reference evidence="7 8" key="1">
    <citation type="submission" date="2018-08" db="EMBL/GenBank/DDBJ databases">
        <title>Genomic Encyclopedia of Type Strains, Phase IV (KMG-IV): sequencing the most valuable type-strain genomes for metagenomic binning, comparative biology and taxonomic classification.</title>
        <authorList>
            <person name="Goeker M."/>
        </authorList>
    </citation>
    <scope>NUCLEOTIDE SEQUENCE [LARGE SCALE GENOMIC DNA]</scope>
    <source>
        <strain evidence="7 8">DSM 26022</strain>
    </source>
</reference>
<evidence type="ECO:0000256" key="1">
    <source>
        <dbReference type="ARBA" id="ARBA00010641"/>
    </source>
</evidence>
<dbReference type="RefSeq" id="WP_116207235.1">
    <property type="nucleotide sequence ID" value="NZ_QUNR01000001.1"/>
</dbReference>
<feature type="domain" description="RNA polymerase sigma factor 70 region 4 type 2" evidence="6">
    <location>
        <begin position="123"/>
        <end position="174"/>
    </location>
</feature>
<evidence type="ECO:0000313" key="8">
    <source>
        <dbReference type="Proteomes" id="UP000256774"/>
    </source>
</evidence>
<keyword evidence="8" id="KW-1185">Reference proteome</keyword>
<dbReference type="InterPro" id="IPR036388">
    <property type="entry name" value="WH-like_DNA-bd_sf"/>
</dbReference>
<evidence type="ECO:0000256" key="2">
    <source>
        <dbReference type="ARBA" id="ARBA00023015"/>
    </source>
</evidence>
<dbReference type="EMBL" id="QUNR01000001">
    <property type="protein sequence ID" value="REH40175.1"/>
    <property type="molecule type" value="Genomic_DNA"/>
</dbReference>